<keyword evidence="4" id="KW-1133">Transmembrane helix</keyword>
<dbReference type="GeneID" id="101860941"/>
<protein>
    <recommendedName>
        <fullName evidence="9">Mitochondrial fission factor</fullName>
    </recommendedName>
</protein>
<dbReference type="Pfam" id="PF05644">
    <property type="entry name" value="Miff"/>
    <property type="match status" value="3"/>
</dbReference>
<organism evidence="13 14">
    <name type="scientific">Aplysia californica</name>
    <name type="common">California sea hare</name>
    <dbReference type="NCBI Taxonomy" id="6500"/>
    <lineage>
        <taxon>Eukaryota</taxon>
        <taxon>Metazoa</taxon>
        <taxon>Spiralia</taxon>
        <taxon>Lophotrochozoa</taxon>
        <taxon>Mollusca</taxon>
        <taxon>Gastropoda</taxon>
        <taxon>Heterobranchia</taxon>
        <taxon>Euthyneura</taxon>
        <taxon>Tectipleura</taxon>
        <taxon>Aplysiida</taxon>
        <taxon>Aplysioidea</taxon>
        <taxon>Aplysiidae</taxon>
        <taxon>Aplysia</taxon>
    </lineage>
</organism>
<evidence type="ECO:0000259" key="12">
    <source>
        <dbReference type="Pfam" id="PF05644"/>
    </source>
</evidence>
<feature type="domain" description="Mff-like" evidence="12">
    <location>
        <begin position="26"/>
        <end position="87"/>
    </location>
</feature>
<feature type="domain" description="Mff-like" evidence="12">
    <location>
        <begin position="212"/>
        <end position="269"/>
    </location>
</feature>
<evidence type="ECO:0000256" key="5">
    <source>
        <dbReference type="ARBA" id="ARBA00023054"/>
    </source>
</evidence>
<evidence type="ECO:0000256" key="8">
    <source>
        <dbReference type="ARBA" id="ARBA00023140"/>
    </source>
</evidence>
<evidence type="ECO:0000256" key="4">
    <source>
        <dbReference type="ARBA" id="ARBA00022989"/>
    </source>
</evidence>
<evidence type="ECO:0000256" key="2">
    <source>
        <dbReference type="ARBA" id="ARBA00022692"/>
    </source>
</evidence>
<proteinExistence type="inferred from homology"/>
<feature type="coiled-coil region" evidence="10">
    <location>
        <begin position="213"/>
        <end position="240"/>
    </location>
</feature>
<keyword evidence="13" id="KW-1185">Reference proteome</keyword>
<dbReference type="InterPro" id="IPR039433">
    <property type="entry name" value="Mff-like_dom"/>
</dbReference>
<feature type="region of interest" description="Disordered" evidence="11">
    <location>
        <begin position="1"/>
        <end position="28"/>
    </location>
</feature>
<dbReference type="InterPro" id="IPR008518">
    <property type="entry name" value="Mff/Tango-11"/>
</dbReference>
<keyword evidence="3 9" id="KW-1000">Mitochondrion outer membrane</keyword>
<evidence type="ECO:0000256" key="3">
    <source>
        <dbReference type="ARBA" id="ARBA00022787"/>
    </source>
</evidence>
<evidence type="ECO:0000256" key="11">
    <source>
        <dbReference type="SAM" id="MobiDB-lite"/>
    </source>
</evidence>
<evidence type="ECO:0000256" key="1">
    <source>
        <dbReference type="ARBA" id="ARBA00009806"/>
    </source>
</evidence>
<feature type="domain" description="Mff-like" evidence="12">
    <location>
        <begin position="102"/>
        <end position="170"/>
    </location>
</feature>
<dbReference type="Proteomes" id="UP000694888">
    <property type="component" value="Unplaced"/>
</dbReference>
<dbReference type="PANTHER" id="PTHR16501:SF6">
    <property type="entry name" value="TRANSPORT AND GOLGI ORGANIZATION PROTEIN 11"/>
    <property type="match status" value="1"/>
</dbReference>
<reference evidence="14" key="1">
    <citation type="submission" date="2025-08" db="UniProtKB">
        <authorList>
            <consortium name="RefSeq"/>
        </authorList>
    </citation>
    <scope>IDENTIFICATION</scope>
</reference>
<comment type="similarity">
    <text evidence="1 9">Belongs to the Tango11 family.</text>
</comment>
<evidence type="ECO:0000256" key="7">
    <source>
        <dbReference type="ARBA" id="ARBA00023136"/>
    </source>
</evidence>
<keyword evidence="2" id="KW-0812">Transmembrane</keyword>
<keyword evidence="8 9" id="KW-0576">Peroxisome</keyword>
<dbReference type="RefSeq" id="XP_005112593.2">
    <property type="nucleotide sequence ID" value="XM_005112536.3"/>
</dbReference>
<evidence type="ECO:0000313" key="13">
    <source>
        <dbReference type="Proteomes" id="UP000694888"/>
    </source>
</evidence>
<comment type="subcellular location">
    <subcellularLocation>
        <location evidence="9">Mitochondrion outer membrane</location>
        <topology evidence="9">Single-pass type IV membrane protein</topology>
    </subcellularLocation>
    <subcellularLocation>
        <location evidence="9">Peroxisome</location>
    </subcellularLocation>
</comment>
<evidence type="ECO:0000256" key="6">
    <source>
        <dbReference type="ARBA" id="ARBA00023128"/>
    </source>
</evidence>
<dbReference type="PANTHER" id="PTHR16501">
    <property type="entry name" value="TRANSPORT AND GOLGI ORGANIZATION PROTEIN 11"/>
    <property type="match status" value="1"/>
</dbReference>
<keyword evidence="6 9" id="KW-0496">Mitochondrion</keyword>
<evidence type="ECO:0000256" key="10">
    <source>
        <dbReference type="SAM" id="Coils"/>
    </source>
</evidence>
<name>A0ABM0KA44_APLCA</name>
<evidence type="ECO:0000313" key="14">
    <source>
        <dbReference type="RefSeq" id="XP_005112593.2"/>
    </source>
</evidence>
<gene>
    <name evidence="14" type="primary">LOC101860941</name>
</gene>
<evidence type="ECO:0000256" key="9">
    <source>
        <dbReference type="RuleBase" id="RU368040"/>
    </source>
</evidence>
<accession>A0ABM0KA44</accession>
<comment type="function">
    <text evidence="9">Plays a role in mitochondrial and peroxisomal fission. Promotes the recruitment and association of the fission mediator dynamin-related protein 1 (DNM1L) to the mitochondrial surface.</text>
</comment>
<keyword evidence="5 10" id="KW-0175">Coiled coil</keyword>
<sequence length="271" mass="29859">MTDMDSEGSIKLPDHSLPSDYSDVQPHSYDPDYISQISSKMQVPHRIAVGSGATSRDVQMNGSYEGGQQYAGMSVPDKIIVAVESGEEIQSLGAAEEIQRLVEESSCKFPDMRIPYTLVVGGDNQHIGMRQDLTLDVGPSSQVSSESLSYVGLMTPPRVLTLEETFPSVEEMEERGGEVVGSAGDALRMAALNGQVGGPLPYDPGVNLQDSVLLNEEDEATLLRTQVAKLTRRVQVIEQENQKRAHREIVAYPIILGYFLWKILSWFTRDR</sequence>
<keyword evidence="7" id="KW-0472">Membrane</keyword>